<evidence type="ECO:0000256" key="2">
    <source>
        <dbReference type="ARBA" id="ARBA00023015"/>
    </source>
</evidence>
<comment type="caution">
    <text evidence="6">The sequence shown here is derived from an EMBL/GenBank/DDBJ whole genome shotgun (WGS) entry which is preliminary data.</text>
</comment>
<gene>
    <name evidence="6" type="ORF">C1N32_16280</name>
</gene>
<dbReference type="RefSeq" id="WP_102966777.1">
    <property type="nucleotide sequence ID" value="NZ_POSK01000011.1"/>
</dbReference>
<dbReference type="InterPro" id="IPR000847">
    <property type="entry name" value="LysR_HTH_N"/>
</dbReference>
<dbReference type="GO" id="GO:0043565">
    <property type="term" value="F:sequence-specific DNA binding"/>
    <property type="evidence" value="ECO:0007669"/>
    <property type="project" value="TreeGrafter"/>
</dbReference>
<feature type="domain" description="HTH lysR-type" evidence="5">
    <location>
        <begin position="1"/>
        <end position="60"/>
    </location>
</feature>
<dbReference type="Proteomes" id="UP000236449">
    <property type="component" value="Unassembled WGS sequence"/>
</dbReference>
<keyword evidence="4" id="KW-0804">Transcription</keyword>
<dbReference type="SUPFAM" id="SSF53850">
    <property type="entry name" value="Periplasmic binding protein-like II"/>
    <property type="match status" value="1"/>
</dbReference>
<evidence type="ECO:0000256" key="4">
    <source>
        <dbReference type="ARBA" id="ARBA00023163"/>
    </source>
</evidence>
<dbReference type="PANTHER" id="PTHR30537">
    <property type="entry name" value="HTH-TYPE TRANSCRIPTIONAL REGULATOR"/>
    <property type="match status" value="1"/>
</dbReference>
<evidence type="ECO:0000259" key="5">
    <source>
        <dbReference type="PROSITE" id="PS50931"/>
    </source>
</evidence>
<accession>A0A2J8HYS3</accession>
<dbReference type="InterPro" id="IPR058163">
    <property type="entry name" value="LysR-type_TF_proteobact-type"/>
</dbReference>
<dbReference type="SUPFAM" id="SSF46785">
    <property type="entry name" value="Winged helix' DNA-binding domain"/>
    <property type="match status" value="1"/>
</dbReference>
<keyword evidence="3" id="KW-0238">DNA-binding</keyword>
<evidence type="ECO:0000256" key="1">
    <source>
        <dbReference type="ARBA" id="ARBA00009437"/>
    </source>
</evidence>
<reference evidence="6 7" key="1">
    <citation type="submission" date="2018-01" db="EMBL/GenBank/DDBJ databases">
        <title>Draft genome sequences of six Vibrio diazotrophicus strains isolated from deep-sea sediments of the Baltic Sea.</title>
        <authorList>
            <person name="Castillo D."/>
            <person name="Vandieken V."/>
            <person name="Chiang O."/>
            <person name="Middelboe M."/>
        </authorList>
    </citation>
    <scope>NUCLEOTIDE SEQUENCE [LARGE SCALE GENOMIC DNA]</scope>
    <source>
        <strain evidence="6 7">60.27F</strain>
    </source>
</reference>
<dbReference type="InterPro" id="IPR036388">
    <property type="entry name" value="WH-like_DNA-bd_sf"/>
</dbReference>
<dbReference type="InterPro" id="IPR005119">
    <property type="entry name" value="LysR_subst-bd"/>
</dbReference>
<proteinExistence type="inferred from homology"/>
<dbReference type="EMBL" id="POSK01000011">
    <property type="protein sequence ID" value="PNI03415.1"/>
    <property type="molecule type" value="Genomic_DNA"/>
</dbReference>
<sequence length="293" mass="32832">MRTRSDDLEILVNVVDSGSFSLAAETMGVQVAKVSRAVRRVEKQLGITILNRTTRRLELTEEGRRFVDSVRSGLQYLQQAEEDLSSGGELPKGKLRVDAASPFMFNQLVPLIREFKQAYPDIELELTSNEGYVDLLEKRTDVAIRIGKLADSTLHSSFLGKSRLFVVASPEYLSRKGFPNTPDDLSQHEIVGFTRPKSLNVWPVEGVDHIEPTIACSSGETVRQLVLAGNGISCLSGYMVRQDIAEDRLIVLLDEYSKESSDRELINAVYYKSSQVARRISAFIDFIKPRFTL</sequence>
<dbReference type="Gene3D" id="1.10.10.10">
    <property type="entry name" value="Winged helix-like DNA-binding domain superfamily/Winged helix DNA-binding domain"/>
    <property type="match status" value="1"/>
</dbReference>
<dbReference type="GO" id="GO:0003700">
    <property type="term" value="F:DNA-binding transcription factor activity"/>
    <property type="evidence" value="ECO:0007669"/>
    <property type="project" value="InterPro"/>
</dbReference>
<organism evidence="6 7">
    <name type="scientific">Vibrio diazotrophicus</name>
    <dbReference type="NCBI Taxonomy" id="685"/>
    <lineage>
        <taxon>Bacteria</taxon>
        <taxon>Pseudomonadati</taxon>
        <taxon>Pseudomonadota</taxon>
        <taxon>Gammaproteobacteria</taxon>
        <taxon>Vibrionales</taxon>
        <taxon>Vibrionaceae</taxon>
        <taxon>Vibrio</taxon>
    </lineage>
</organism>
<dbReference type="Gene3D" id="3.40.190.10">
    <property type="entry name" value="Periplasmic binding protein-like II"/>
    <property type="match status" value="2"/>
</dbReference>
<dbReference type="PANTHER" id="PTHR30537:SF20">
    <property type="entry name" value="TRANSCRIPTIONAL REGULATORY PROTEIN"/>
    <property type="match status" value="1"/>
</dbReference>
<evidence type="ECO:0000256" key="3">
    <source>
        <dbReference type="ARBA" id="ARBA00023125"/>
    </source>
</evidence>
<comment type="similarity">
    <text evidence="1">Belongs to the LysR transcriptional regulatory family.</text>
</comment>
<dbReference type="FunFam" id="1.10.10.10:FF:000001">
    <property type="entry name" value="LysR family transcriptional regulator"/>
    <property type="match status" value="1"/>
</dbReference>
<evidence type="ECO:0000313" key="7">
    <source>
        <dbReference type="Proteomes" id="UP000236449"/>
    </source>
</evidence>
<dbReference type="PROSITE" id="PS50931">
    <property type="entry name" value="HTH_LYSR"/>
    <property type="match status" value="1"/>
</dbReference>
<dbReference type="Pfam" id="PF00126">
    <property type="entry name" value="HTH_1"/>
    <property type="match status" value="1"/>
</dbReference>
<name>A0A2J8HYS3_VIBDI</name>
<protein>
    <submittedName>
        <fullName evidence="6">LysR family transcriptional regulator</fullName>
    </submittedName>
</protein>
<dbReference type="Pfam" id="PF03466">
    <property type="entry name" value="LysR_substrate"/>
    <property type="match status" value="1"/>
</dbReference>
<evidence type="ECO:0000313" key="6">
    <source>
        <dbReference type="EMBL" id="PNI03415.1"/>
    </source>
</evidence>
<dbReference type="InterPro" id="IPR036390">
    <property type="entry name" value="WH_DNA-bd_sf"/>
</dbReference>
<dbReference type="GO" id="GO:0006351">
    <property type="term" value="P:DNA-templated transcription"/>
    <property type="evidence" value="ECO:0007669"/>
    <property type="project" value="TreeGrafter"/>
</dbReference>
<dbReference type="AlphaFoldDB" id="A0A2J8HYS3"/>
<keyword evidence="2" id="KW-0805">Transcription regulation</keyword>
<dbReference type="OrthoDB" id="9786526at2"/>